<evidence type="ECO:0000313" key="6">
    <source>
        <dbReference type="Proteomes" id="UP001174136"/>
    </source>
</evidence>
<dbReference type="SUPFAM" id="SSF56112">
    <property type="entry name" value="Protein kinase-like (PK-like)"/>
    <property type="match status" value="1"/>
</dbReference>
<evidence type="ECO:0000256" key="1">
    <source>
        <dbReference type="ARBA" id="ARBA00022741"/>
    </source>
</evidence>
<dbReference type="PANTHER" id="PTHR24416">
    <property type="entry name" value="TYROSINE-PROTEIN KINASE RECEPTOR"/>
    <property type="match status" value="1"/>
</dbReference>
<keyword evidence="2" id="KW-0067">ATP-binding</keyword>
<name>A0AA47MZZ3_MERPO</name>
<dbReference type="InterPro" id="IPR000719">
    <property type="entry name" value="Prot_kinase_dom"/>
</dbReference>
<keyword evidence="5" id="KW-0808">Transferase</keyword>
<dbReference type="FunFam" id="1.10.510.10:FF:000986">
    <property type="entry name" value="Protein tyrosine kinase 2aa"/>
    <property type="match status" value="1"/>
</dbReference>
<dbReference type="SMART" id="SM00219">
    <property type="entry name" value="TyrKc"/>
    <property type="match status" value="1"/>
</dbReference>
<dbReference type="PROSITE" id="PS50011">
    <property type="entry name" value="PROTEIN_KINASE_DOM"/>
    <property type="match status" value="1"/>
</dbReference>
<dbReference type="Proteomes" id="UP001174136">
    <property type="component" value="Unassembled WGS sequence"/>
</dbReference>
<dbReference type="Pfam" id="PF07714">
    <property type="entry name" value="PK_Tyr_Ser-Thr"/>
    <property type="match status" value="1"/>
</dbReference>
<keyword evidence="6" id="KW-1185">Reference proteome</keyword>
<comment type="caution">
    <text evidence="5">The sequence shown here is derived from an EMBL/GenBank/DDBJ whole genome shotgun (WGS) entry which is preliminary data.</text>
</comment>
<dbReference type="AlphaFoldDB" id="A0AA47MZZ3"/>
<dbReference type="InterPro" id="IPR020635">
    <property type="entry name" value="Tyr_kinase_cat_dom"/>
</dbReference>
<accession>A0AA47MZZ3</accession>
<reference evidence="5" key="1">
    <citation type="journal article" date="2023" name="Front. Mar. Sci.">
        <title>A new Merluccius polli reference genome to investigate the effects of global change in West African waters.</title>
        <authorList>
            <person name="Mateo J.L."/>
            <person name="Blanco-Fernandez C."/>
            <person name="Garcia-Vazquez E."/>
            <person name="Machado-Schiaffino G."/>
        </authorList>
    </citation>
    <scope>NUCLEOTIDE SEQUENCE</scope>
    <source>
        <strain evidence="5">C29</strain>
        <tissue evidence="5">Fin</tissue>
    </source>
</reference>
<evidence type="ECO:0000256" key="2">
    <source>
        <dbReference type="ARBA" id="ARBA00022840"/>
    </source>
</evidence>
<gene>
    <name evidence="5" type="primary">PTK2B_1</name>
    <name evidence="5" type="ORF">N1851_010309</name>
</gene>
<dbReference type="InterPro" id="IPR011009">
    <property type="entry name" value="Kinase-like_dom_sf"/>
</dbReference>
<dbReference type="GO" id="GO:0007169">
    <property type="term" value="P:cell surface receptor protein tyrosine kinase signaling pathway"/>
    <property type="evidence" value="ECO:0007669"/>
    <property type="project" value="TreeGrafter"/>
</dbReference>
<dbReference type="EMBL" id="JAOPHQ010001831">
    <property type="protein sequence ID" value="KAK0149171.1"/>
    <property type="molecule type" value="Genomic_DNA"/>
</dbReference>
<evidence type="ECO:0000256" key="3">
    <source>
        <dbReference type="ARBA" id="ARBA00023170"/>
    </source>
</evidence>
<dbReference type="PRINTS" id="PR00109">
    <property type="entry name" value="TYRKINASE"/>
</dbReference>
<dbReference type="Gene3D" id="1.10.510.10">
    <property type="entry name" value="Transferase(Phosphotransferase) domain 1"/>
    <property type="match status" value="1"/>
</dbReference>
<protein>
    <submittedName>
        <fullName evidence="5">Protein-tyrosine kinase 2-beta</fullName>
    </submittedName>
</protein>
<dbReference type="InterPro" id="IPR001245">
    <property type="entry name" value="Ser-Thr/Tyr_kinase_cat_dom"/>
</dbReference>
<dbReference type="GO" id="GO:0005886">
    <property type="term" value="C:plasma membrane"/>
    <property type="evidence" value="ECO:0007669"/>
    <property type="project" value="TreeGrafter"/>
</dbReference>
<keyword evidence="1" id="KW-0547">Nucleotide-binding</keyword>
<feature type="domain" description="Protein kinase" evidence="4">
    <location>
        <begin position="1"/>
        <end position="117"/>
    </location>
</feature>
<keyword evidence="5" id="KW-0418">Kinase</keyword>
<evidence type="ECO:0000259" key="4">
    <source>
        <dbReference type="PROSITE" id="PS50011"/>
    </source>
</evidence>
<keyword evidence="5" id="KW-0829">Tyrosine-protein kinase</keyword>
<keyword evidence="3" id="KW-0675">Receptor</keyword>
<dbReference type="InterPro" id="IPR050122">
    <property type="entry name" value="RTK"/>
</dbReference>
<proteinExistence type="predicted"/>
<organism evidence="5 6">
    <name type="scientific">Merluccius polli</name>
    <name type="common">Benguela hake</name>
    <name type="synonym">Merluccius cadenati</name>
    <dbReference type="NCBI Taxonomy" id="89951"/>
    <lineage>
        <taxon>Eukaryota</taxon>
        <taxon>Metazoa</taxon>
        <taxon>Chordata</taxon>
        <taxon>Craniata</taxon>
        <taxon>Vertebrata</taxon>
        <taxon>Euteleostomi</taxon>
        <taxon>Actinopterygii</taxon>
        <taxon>Neopterygii</taxon>
        <taxon>Teleostei</taxon>
        <taxon>Neoteleostei</taxon>
        <taxon>Acanthomorphata</taxon>
        <taxon>Zeiogadaria</taxon>
        <taxon>Gadariae</taxon>
        <taxon>Gadiformes</taxon>
        <taxon>Gadoidei</taxon>
        <taxon>Merlucciidae</taxon>
        <taxon>Merluccius</taxon>
    </lineage>
</organism>
<dbReference type="PANTHER" id="PTHR24416:SF611">
    <property type="entry name" value="TYROSINE-PROTEIN KINASE TRANSMEMBRANE RECEPTOR ROR"/>
    <property type="match status" value="1"/>
</dbReference>
<dbReference type="GO" id="GO:0043235">
    <property type="term" value="C:receptor complex"/>
    <property type="evidence" value="ECO:0007669"/>
    <property type="project" value="TreeGrafter"/>
</dbReference>
<dbReference type="GO" id="GO:0005524">
    <property type="term" value="F:ATP binding"/>
    <property type="evidence" value="ECO:0007669"/>
    <property type="project" value="UniProtKB-KW"/>
</dbReference>
<dbReference type="GO" id="GO:0004714">
    <property type="term" value="F:transmembrane receptor protein tyrosine kinase activity"/>
    <property type="evidence" value="ECO:0007669"/>
    <property type="project" value="TreeGrafter"/>
</dbReference>
<evidence type="ECO:0000313" key="5">
    <source>
        <dbReference type="EMBL" id="KAK0149171.1"/>
    </source>
</evidence>
<sequence length="209" mass="24440">MSCGVSSLTASISRLPIKWMAPESINFRRFTTASDVWMFGVFVWEVLSLGQQPFFWLENGQVIHHLEKGTRLPKPDLCPPHLYSLLGRCWDRQPAARPSFSQLVCTLSDIHRDESALSAGGRLGRTRSLSRFHSHDDSAPPPKEDRSLWDRVSVEDTLRRQRDDMVRDREWLQREERQLVLLQVLLQVLLRVFLQVLRRSRLRLPQCRR</sequence>